<protein>
    <recommendedName>
        <fullName evidence="4">Gliding motility-associated C-terminal domain-containing protein</fullName>
    </recommendedName>
</protein>
<organism evidence="2 3">
    <name type="scientific">Zunongwangia atlantica 22II14-10F7</name>
    <dbReference type="NCBI Taxonomy" id="1185767"/>
    <lineage>
        <taxon>Bacteria</taxon>
        <taxon>Pseudomonadati</taxon>
        <taxon>Bacteroidota</taxon>
        <taxon>Flavobacteriia</taxon>
        <taxon>Flavobacteriales</taxon>
        <taxon>Flavobacteriaceae</taxon>
        <taxon>Zunongwangia</taxon>
    </lineage>
</organism>
<evidence type="ECO:0008006" key="4">
    <source>
        <dbReference type="Google" id="ProtNLM"/>
    </source>
</evidence>
<dbReference type="Pfam" id="PF13585">
    <property type="entry name" value="CHU_C"/>
    <property type="match status" value="1"/>
</dbReference>
<dbReference type="STRING" id="1185767.IIF7_09195"/>
<evidence type="ECO:0000313" key="3">
    <source>
        <dbReference type="Proteomes" id="UP000192746"/>
    </source>
</evidence>
<proteinExistence type="predicted"/>
<sequence>MRGNTIKISLFGCLVLLVTTLSAQGSRCSDIQPFCAGNGEFVFPNSNRQVSDVVAGESGPDYGCVEFPRYPSWFYLQIENSGDLEFLISQSENENGTGAALDVDFVVWGPFNASDDYCSDEALSEENHIDCSYSDEAVEIASIKNAKQGEIYVFLITNYSELPGYINLQQTNNDVNAGSTDCTVLNGVLGGDKMVCGEDEFILNAETPDATGYQWFILDENQGDFVEIPGEINSELKVTANGDYRVLIEIPEEKTAIEDKVAVFFYEKPLIAIPAEPIFVCEQDSTVDLTQKQTELMSLNPDVLGIFQIQYFETENDVANGINIEDPTAYIVNNDETIYARIVNLNSGCTSDIAEIQLDFRSFPQVFLQETYQICVDAYGLFEDELVLGQDLGKSYKYAWYNDGKLVSQEYDLYLFEESADPVYTLVCTEEFTGCEISYSTTIEYLSAPNSVKIDILKGDFQDNWNVEVITASTIGHSSEYEYSLDGGTFTDNSVFHNIPRGLHEITVREAGGCGRVFVEQFTVIGYDFFFTPNGDGYNDEWQVTQNPDYKVLKIRIFDRNGIFLKELNPEGEGWDGMINGKLLPADDYWFNLEYVNFKTSSRHNFSSHFSLRK</sequence>
<name>A0A1Y1T461_9FLAO</name>
<dbReference type="OrthoDB" id="9765926at2"/>
<keyword evidence="3" id="KW-1185">Reference proteome</keyword>
<gene>
    <name evidence="2" type="ORF">IIF7_09195</name>
</gene>
<dbReference type="InterPro" id="IPR026341">
    <property type="entry name" value="T9SS_type_B"/>
</dbReference>
<dbReference type="Proteomes" id="UP000192746">
    <property type="component" value="Unassembled WGS sequence"/>
</dbReference>
<dbReference type="EMBL" id="ARYN01000007">
    <property type="protein sequence ID" value="ORL45816.1"/>
    <property type="molecule type" value="Genomic_DNA"/>
</dbReference>
<accession>A0A1Y1T461</accession>
<feature type="chain" id="PRO_5012553380" description="Gliding motility-associated C-terminal domain-containing protein" evidence="1">
    <location>
        <begin position="24"/>
        <end position="614"/>
    </location>
</feature>
<reference evidence="2 3" key="1">
    <citation type="submission" date="2013-04" db="EMBL/GenBank/DDBJ databases">
        <title>Zunongwangia sp. 22II14-10F7 Genome Sequencing.</title>
        <authorList>
            <person name="Lai Q."/>
            <person name="Shao Z."/>
        </authorList>
    </citation>
    <scope>NUCLEOTIDE SEQUENCE [LARGE SCALE GENOMIC DNA]</scope>
    <source>
        <strain evidence="2 3">22II14-10F7</strain>
    </source>
</reference>
<dbReference type="RefSeq" id="WP_084841392.1">
    <property type="nucleotide sequence ID" value="NZ_ARYN01000007.1"/>
</dbReference>
<feature type="signal peptide" evidence="1">
    <location>
        <begin position="1"/>
        <end position="23"/>
    </location>
</feature>
<comment type="caution">
    <text evidence="2">The sequence shown here is derived from an EMBL/GenBank/DDBJ whole genome shotgun (WGS) entry which is preliminary data.</text>
</comment>
<keyword evidence="1" id="KW-0732">Signal</keyword>
<dbReference type="NCBIfam" id="TIGR04131">
    <property type="entry name" value="Bac_Flav_CTERM"/>
    <property type="match status" value="1"/>
</dbReference>
<dbReference type="AlphaFoldDB" id="A0A1Y1T461"/>
<evidence type="ECO:0000313" key="2">
    <source>
        <dbReference type="EMBL" id="ORL45816.1"/>
    </source>
</evidence>
<evidence type="ECO:0000256" key="1">
    <source>
        <dbReference type="SAM" id="SignalP"/>
    </source>
</evidence>